<evidence type="ECO:0000256" key="1">
    <source>
        <dbReference type="SAM" id="MobiDB-lite"/>
    </source>
</evidence>
<evidence type="ECO:0000313" key="3">
    <source>
        <dbReference type="Proteomes" id="UP000271098"/>
    </source>
</evidence>
<proteinExistence type="predicted"/>
<dbReference type="WBParaSite" id="GPUH_0002057901-mRNA-1">
    <property type="protein sequence ID" value="GPUH_0002057901-mRNA-1"/>
    <property type="gene ID" value="GPUH_0002057901"/>
</dbReference>
<evidence type="ECO:0000313" key="2">
    <source>
        <dbReference type="EMBL" id="VDN36289.1"/>
    </source>
</evidence>
<gene>
    <name evidence="2" type="ORF">GPUH_LOCUS20554</name>
</gene>
<protein>
    <submittedName>
        <fullName evidence="2 4">Uncharacterized protein</fullName>
    </submittedName>
</protein>
<dbReference type="EMBL" id="UYRT01090653">
    <property type="protein sequence ID" value="VDN36289.1"/>
    <property type="molecule type" value="Genomic_DNA"/>
</dbReference>
<sequence length="119" mass="12911">MQVIAKEKPPLISPGKAASSNQPTIPLRSLPIKSKHRYSCNGKIGLRNPFSSAAYASSSNTLCVALPATMTKKTLKRTAKRMDETGKKARILENAINSVAEHNQHRSIFHSAEQLAQSG</sequence>
<keyword evidence="3" id="KW-1185">Reference proteome</keyword>
<dbReference type="Proteomes" id="UP000271098">
    <property type="component" value="Unassembled WGS sequence"/>
</dbReference>
<organism evidence="4">
    <name type="scientific">Gongylonema pulchrum</name>
    <dbReference type="NCBI Taxonomy" id="637853"/>
    <lineage>
        <taxon>Eukaryota</taxon>
        <taxon>Metazoa</taxon>
        <taxon>Ecdysozoa</taxon>
        <taxon>Nematoda</taxon>
        <taxon>Chromadorea</taxon>
        <taxon>Rhabditida</taxon>
        <taxon>Spirurina</taxon>
        <taxon>Spiruromorpha</taxon>
        <taxon>Spiruroidea</taxon>
        <taxon>Gongylonematidae</taxon>
        <taxon>Gongylonema</taxon>
    </lineage>
</organism>
<evidence type="ECO:0000313" key="4">
    <source>
        <dbReference type="WBParaSite" id="GPUH_0002057901-mRNA-1"/>
    </source>
</evidence>
<accession>A0A183EHW3</accession>
<reference evidence="4" key="1">
    <citation type="submission" date="2016-06" db="UniProtKB">
        <authorList>
            <consortium name="WormBaseParasite"/>
        </authorList>
    </citation>
    <scope>IDENTIFICATION</scope>
</reference>
<name>A0A183EHW3_9BILA</name>
<dbReference type="AlphaFoldDB" id="A0A183EHW3"/>
<feature type="region of interest" description="Disordered" evidence="1">
    <location>
        <begin position="1"/>
        <end position="27"/>
    </location>
</feature>
<dbReference type="OrthoDB" id="5807583at2759"/>
<reference evidence="2 3" key="2">
    <citation type="submission" date="2018-11" db="EMBL/GenBank/DDBJ databases">
        <authorList>
            <consortium name="Pathogen Informatics"/>
        </authorList>
    </citation>
    <scope>NUCLEOTIDE SEQUENCE [LARGE SCALE GENOMIC DNA]</scope>
</reference>